<proteinExistence type="predicted"/>
<evidence type="ECO:0000313" key="2">
    <source>
        <dbReference type="Proteomes" id="UP000006729"/>
    </source>
</evidence>
<organism evidence="1 2">
    <name type="scientific">Populus trichocarpa</name>
    <name type="common">Western balsam poplar</name>
    <name type="synonym">Populus balsamifera subsp. trichocarpa</name>
    <dbReference type="NCBI Taxonomy" id="3694"/>
    <lineage>
        <taxon>Eukaryota</taxon>
        <taxon>Viridiplantae</taxon>
        <taxon>Streptophyta</taxon>
        <taxon>Embryophyta</taxon>
        <taxon>Tracheophyta</taxon>
        <taxon>Spermatophyta</taxon>
        <taxon>Magnoliopsida</taxon>
        <taxon>eudicotyledons</taxon>
        <taxon>Gunneridae</taxon>
        <taxon>Pentapetalae</taxon>
        <taxon>rosids</taxon>
        <taxon>fabids</taxon>
        <taxon>Malpighiales</taxon>
        <taxon>Salicaceae</taxon>
        <taxon>Saliceae</taxon>
        <taxon>Populus</taxon>
    </lineage>
</organism>
<dbReference type="EMBL" id="CM009293">
    <property type="protein sequence ID" value="PNT42083.1"/>
    <property type="molecule type" value="Genomic_DNA"/>
</dbReference>
<dbReference type="PANTHER" id="PTHR33437:SF2">
    <property type="entry name" value="OS06G0361200 PROTEIN"/>
    <property type="match status" value="1"/>
</dbReference>
<dbReference type="AlphaFoldDB" id="A0A2K2AX30"/>
<protein>
    <submittedName>
        <fullName evidence="1">Uncharacterized protein</fullName>
    </submittedName>
</protein>
<dbReference type="PANTHER" id="PTHR33437">
    <property type="entry name" value="OS06G0361200 PROTEIN"/>
    <property type="match status" value="1"/>
</dbReference>
<sequence length="93" mass="10726">MSMMMTRTTSLEDQLVYSTKLIKGLSTSPKVKDHEIVKLMNKLESMNYRGIDLLRMPPPKFQQFNGKGNPCQHVAHFMETCNNAKTNYDLMVK</sequence>
<dbReference type="Proteomes" id="UP000006729">
    <property type="component" value="Chromosome 4"/>
</dbReference>
<accession>A0A2K2AX30</accession>
<keyword evidence="2" id="KW-1185">Reference proteome</keyword>
<reference evidence="1 2" key="1">
    <citation type="journal article" date="2006" name="Science">
        <title>The genome of black cottonwood, Populus trichocarpa (Torr. &amp; Gray).</title>
        <authorList>
            <person name="Tuskan G.A."/>
            <person name="Difazio S."/>
            <person name="Jansson S."/>
            <person name="Bohlmann J."/>
            <person name="Grigoriev I."/>
            <person name="Hellsten U."/>
            <person name="Putnam N."/>
            <person name="Ralph S."/>
            <person name="Rombauts S."/>
            <person name="Salamov A."/>
            <person name="Schein J."/>
            <person name="Sterck L."/>
            <person name="Aerts A."/>
            <person name="Bhalerao R.R."/>
            <person name="Bhalerao R.P."/>
            <person name="Blaudez D."/>
            <person name="Boerjan W."/>
            <person name="Brun A."/>
            <person name="Brunner A."/>
            <person name="Busov V."/>
            <person name="Campbell M."/>
            <person name="Carlson J."/>
            <person name="Chalot M."/>
            <person name="Chapman J."/>
            <person name="Chen G.L."/>
            <person name="Cooper D."/>
            <person name="Coutinho P.M."/>
            <person name="Couturier J."/>
            <person name="Covert S."/>
            <person name="Cronk Q."/>
            <person name="Cunningham R."/>
            <person name="Davis J."/>
            <person name="Degroeve S."/>
            <person name="Dejardin A."/>
            <person name="Depamphilis C."/>
            <person name="Detter J."/>
            <person name="Dirks B."/>
            <person name="Dubchak I."/>
            <person name="Duplessis S."/>
            <person name="Ehlting J."/>
            <person name="Ellis B."/>
            <person name="Gendler K."/>
            <person name="Goodstein D."/>
            <person name="Gribskov M."/>
            <person name="Grimwood J."/>
            <person name="Groover A."/>
            <person name="Gunter L."/>
            <person name="Hamberger B."/>
            <person name="Heinze B."/>
            <person name="Helariutta Y."/>
            <person name="Henrissat B."/>
            <person name="Holligan D."/>
            <person name="Holt R."/>
            <person name="Huang W."/>
            <person name="Islam-Faridi N."/>
            <person name="Jones S."/>
            <person name="Jones-Rhoades M."/>
            <person name="Jorgensen R."/>
            <person name="Joshi C."/>
            <person name="Kangasjarvi J."/>
            <person name="Karlsson J."/>
            <person name="Kelleher C."/>
            <person name="Kirkpatrick R."/>
            <person name="Kirst M."/>
            <person name="Kohler A."/>
            <person name="Kalluri U."/>
            <person name="Larimer F."/>
            <person name="Leebens-Mack J."/>
            <person name="Leple J.C."/>
            <person name="Locascio P."/>
            <person name="Lou Y."/>
            <person name="Lucas S."/>
            <person name="Martin F."/>
            <person name="Montanini B."/>
            <person name="Napoli C."/>
            <person name="Nelson D.R."/>
            <person name="Nelson C."/>
            <person name="Nieminen K."/>
            <person name="Nilsson O."/>
            <person name="Pereda V."/>
            <person name="Peter G."/>
            <person name="Philippe R."/>
            <person name="Pilate G."/>
            <person name="Poliakov A."/>
            <person name="Razumovskaya J."/>
            <person name="Richardson P."/>
            <person name="Rinaldi C."/>
            <person name="Ritland K."/>
            <person name="Rouze P."/>
            <person name="Ryaboy D."/>
            <person name="Schmutz J."/>
            <person name="Schrader J."/>
            <person name="Segerman B."/>
            <person name="Shin H."/>
            <person name="Siddiqui A."/>
            <person name="Sterky F."/>
            <person name="Terry A."/>
            <person name="Tsai C.J."/>
            <person name="Uberbacher E."/>
            <person name="Unneberg P."/>
            <person name="Vahala J."/>
            <person name="Wall K."/>
            <person name="Wessler S."/>
            <person name="Yang G."/>
            <person name="Yin T."/>
            <person name="Douglas C."/>
            <person name="Marra M."/>
            <person name="Sandberg G."/>
            <person name="Van de Peer Y."/>
            <person name="Rokhsar D."/>
        </authorList>
    </citation>
    <scope>NUCLEOTIDE SEQUENCE [LARGE SCALE GENOMIC DNA]</scope>
    <source>
        <strain evidence="2">cv. Nisqually</strain>
    </source>
</reference>
<evidence type="ECO:0000313" key="1">
    <source>
        <dbReference type="EMBL" id="PNT42083.1"/>
    </source>
</evidence>
<dbReference type="InParanoid" id="A0A2K2AX30"/>
<gene>
    <name evidence="1" type="ORF">POPTR_004G194500</name>
</gene>
<name>A0A2K2AX30_POPTR</name>